<feature type="domain" description="PINIT" evidence="3">
    <location>
        <begin position="127"/>
        <end position="285"/>
    </location>
</feature>
<dbReference type="InterPro" id="IPR023321">
    <property type="entry name" value="PINIT"/>
</dbReference>
<reference evidence="4 5" key="1">
    <citation type="journal article" date="2018" name="BMC Genomics">
        <title>Comparative genome analyses reveal sequence features reflecting distinct modes of host-adaptation between dicot and monocot powdery mildew.</title>
        <authorList>
            <person name="Wu Y."/>
            <person name="Ma X."/>
            <person name="Pan Z."/>
            <person name="Kale S.D."/>
            <person name="Song Y."/>
            <person name="King H."/>
            <person name="Zhang Q."/>
            <person name="Presley C."/>
            <person name="Deng X."/>
            <person name="Wei C.I."/>
            <person name="Xiao S."/>
        </authorList>
    </citation>
    <scope>NUCLEOTIDE SEQUENCE [LARGE SCALE GENOMIC DNA]</scope>
    <source>
        <strain evidence="4">UMSG2</strain>
    </source>
</reference>
<protein>
    <submittedName>
        <fullName evidence="4">Putative miz zinc finger protein</fullName>
    </submittedName>
</protein>
<dbReference type="STRING" id="212602.A0A420HTR8"/>
<gene>
    <name evidence="4" type="ORF">OnM2_047009</name>
</gene>
<dbReference type="Pfam" id="PF14324">
    <property type="entry name" value="PINIT"/>
    <property type="match status" value="1"/>
</dbReference>
<dbReference type="EMBL" id="MCFK01004732">
    <property type="protein sequence ID" value="RKF60831.1"/>
    <property type="molecule type" value="Genomic_DNA"/>
</dbReference>
<evidence type="ECO:0000313" key="4">
    <source>
        <dbReference type="EMBL" id="RKF60831.1"/>
    </source>
</evidence>
<organism evidence="4 5">
    <name type="scientific">Erysiphe neolycopersici</name>
    <dbReference type="NCBI Taxonomy" id="212602"/>
    <lineage>
        <taxon>Eukaryota</taxon>
        <taxon>Fungi</taxon>
        <taxon>Dikarya</taxon>
        <taxon>Ascomycota</taxon>
        <taxon>Pezizomycotina</taxon>
        <taxon>Leotiomycetes</taxon>
        <taxon>Erysiphales</taxon>
        <taxon>Erysiphaceae</taxon>
        <taxon>Erysiphe</taxon>
    </lineage>
</organism>
<evidence type="ECO:0000256" key="1">
    <source>
        <dbReference type="ARBA" id="ARBA00004718"/>
    </source>
</evidence>
<evidence type="ECO:0000256" key="2">
    <source>
        <dbReference type="ARBA" id="ARBA00005383"/>
    </source>
</evidence>
<dbReference type="AlphaFoldDB" id="A0A420HTR8"/>
<proteinExistence type="inferred from homology"/>
<evidence type="ECO:0000259" key="3">
    <source>
        <dbReference type="PROSITE" id="PS51466"/>
    </source>
</evidence>
<dbReference type="Proteomes" id="UP000286134">
    <property type="component" value="Unassembled WGS sequence"/>
</dbReference>
<dbReference type="GO" id="GO:0016925">
    <property type="term" value="P:protein sumoylation"/>
    <property type="evidence" value="ECO:0007669"/>
    <property type="project" value="UniProtKB-UniPathway"/>
</dbReference>
<dbReference type="UniPathway" id="UPA00886"/>
<dbReference type="Gene3D" id="2.60.120.780">
    <property type="entry name" value="PINIT domain"/>
    <property type="match status" value="1"/>
</dbReference>
<dbReference type="OrthoDB" id="28127at2759"/>
<evidence type="ECO:0000313" key="5">
    <source>
        <dbReference type="Proteomes" id="UP000286134"/>
    </source>
</evidence>
<keyword evidence="5" id="KW-1185">Reference proteome</keyword>
<comment type="similarity">
    <text evidence="2">Belongs to the PIAS family.</text>
</comment>
<sequence length="294" mass="32715">MTSIGTGNLNPEPVARLIKNGRIVNRILASICGQENLSKIGVKAELQNRIIDRLYQYAASNDKRKFDRLKAMIENPSIIPQHGHYIHASTFESSSTITKNPVNTAITSNSFVNHGITNPMPTNDRGRGGSRHRNFVGQAIKMKPSPYYSIVEQVGSTVIFEVMATHRYTAKIPVSVNQYPILNQISKEADYRVMVFGATEGHGPQDIAFPHQSELKVNGGEIKANLRGLKNRPGSTRPVDITDSIRYQPPNYVNNIEMTYAMTNKAGKRSISPIFKARLYLIKILIIIANSLLL</sequence>
<dbReference type="PROSITE" id="PS51466">
    <property type="entry name" value="PINIT"/>
    <property type="match status" value="1"/>
</dbReference>
<accession>A0A420HTR8</accession>
<dbReference type="InterPro" id="IPR038654">
    <property type="entry name" value="PINIT_sf"/>
</dbReference>
<name>A0A420HTR8_9PEZI</name>
<comment type="caution">
    <text evidence="4">The sequence shown here is derived from an EMBL/GenBank/DDBJ whole genome shotgun (WGS) entry which is preliminary data.</text>
</comment>
<comment type="pathway">
    <text evidence="1">Protein modification; protein sumoylation.</text>
</comment>